<sequence length="797" mass="92150">MSSSYHPQTDGQSKRTNQMLKDMLRTCVIDFVKGWDRHLPLVEFSYNNSYHTSIKAAPFEALYGRKCRSLVCWAEVRDSQLTVPKIIHETTEKIIQIKSQIQAARDYQKSYAGVRWRPLEFQVGDKVMLKVSPWKGVIRFRKQDKLNPRYIGPFMILAKVRWNSRRGPKFTWEREDQFQKKYSHLFSEPITTLLGLKVFMKLLLLRACREALNKKKLLLHIRSVCYNKMDQDSAYMVATSKVPMLKLGQYELWRMRMEQYIHMFDYSLWEVIENGYAPPITKVVEEMDLRWQMAMLTLRARRFLKNNGKKFSMNGNDNIGFDKSNVKCYNCHKRGHFARECRAPRNQENKNRENSRRTSDQAEDGPTNFALMAYSSTSSNSEVSTNSNCSLSCLVNTKILNEQIKQLLKDLRTSKMNAITYKTGLESEEARLLVYKKNKSVYEEDIKILKREIYLRKVAITELRRKLELAQKQKDEIQLTVEKFENSSKNLSKLLDCQILDKCKIEEFVNEPKFSEPTVKKPVIKTSEAKASADKPKVVRKNFGSLLTEYWISDCEDEDGSKPKIEKKTVKPIVNAALGNRVNAVKASDNPQQDLQDKGVIDSGCSRHMIGNMSCLIDYEEIDGGYIVFGGNPKRGKITRRDQKKEDNVNITNNVNAAGTNEVNIVGANSSNELPFNLEMLELEDISTFTFSNEDEDDGAEADMNNLDTTIQVIPTPTIRIYKDHHGCKKCFSLWKIEKEVYVCQPPGYEDLDFPDKVYKVEKNYMDYIKLLEHGTEIAKKSQEKSKKPDKNGHENG</sequence>
<dbReference type="Pfam" id="PF00098">
    <property type="entry name" value="zf-CCHC"/>
    <property type="match status" value="1"/>
</dbReference>
<name>A0A6L2L288_TANCI</name>
<gene>
    <name evidence="6" type="ORF">Tci_026925</name>
</gene>
<dbReference type="Pfam" id="PF24626">
    <property type="entry name" value="SH3_Tf2-1"/>
    <property type="match status" value="1"/>
</dbReference>
<dbReference type="SUPFAM" id="SSF57756">
    <property type="entry name" value="Retrovirus zinc finger-like domains"/>
    <property type="match status" value="1"/>
</dbReference>
<reference evidence="6" key="1">
    <citation type="journal article" date="2019" name="Sci. Rep.">
        <title>Draft genome of Tanacetum cinerariifolium, the natural source of mosquito coil.</title>
        <authorList>
            <person name="Yamashiro T."/>
            <person name="Shiraishi A."/>
            <person name="Satake H."/>
            <person name="Nakayama K."/>
        </authorList>
    </citation>
    <scope>NUCLEOTIDE SEQUENCE</scope>
</reference>
<dbReference type="PANTHER" id="PTHR45835:SF103">
    <property type="entry name" value="RNA-DIRECTED DNA POLYMERASE"/>
    <property type="match status" value="1"/>
</dbReference>
<keyword evidence="6" id="KW-0808">Transferase</keyword>
<evidence type="ECO:0000256" key="1">
    <source>
        <dbReference type="PROSITE-ProRule" id="PRU00047"/>
    </source>
</evidence>
<evidence type="ECO:0000313" key="6">
    <source>
        <dbReference type="EMBL" id="GEU54947.1"/>
    </source>
</evidence>
<feature type="region of interest" description="Disordered" evidence="3">
    <location>
        <begin position="342"/>
        <end position="367"/>
    </location>
</feature>
<dbReference type="InterPro" id="IPR056924">
    <property type="entry name" value="SH3_Tf2-1"/>
</dbReference>
<keyword evidence="6" id="KW-0695">RNA-directed DNA polymerase</keyword>
<keyword evidence="2" id="KW-0175">Coiled coil</keyword>
<keyword evidence="1" id="KW-0863">Zinc-finger</keyword>
<dbReference type="InterPro" id="IPR012337">
    <property type="entry name" value="RNaseH-like_sf"/>
</dbReference>
<dbReference type="PROSITE" id="PS50994">
    <property type="entry name" value="INTEGRASE"/>
    <property type="match status" value="1"/>
</dbReference>
<dbReference type="GO" id="GO:0015074">
    <property type="term" value="P:DNA integration"/>
    <property type="evidence" value="ECO:0007669"/>
    <property type="project" value="InterPro"/>
</dbReference>
<protein>
    <submittedName>
        <fullName evidence="6">Putative reverse transcriptase domain-containing protein</fullName>
    </submittedName>
</protein>
<feature type="domain" description="CCHC-type" evidence="4">
    <location>
        <begin position="327"/>
        <end position="342"/>
    </location>
</feature>
<dbReference type="Gene3D" id="4.10.60.10">
    <property type="entry name" value="Zinc finger, CCHC-type"/>
    <property type="match status" value="1"/>
</dbReference>
<accession>A0A6L2L288</accession>
<dbReference type="AlphaFoldDB" id="A0A6L2L288"/>
<comment type="caution">
    <text evidence="6">The sequence shown here is derived from an EMBL/GenBank/DDBJ whole genome shotgun (WGS) entry which is preliminary data.</text>
</comment>
<keyword evidence="1" id="KW-0479">Metal-binding</keyword>
<dbReference type="InterPro" id="IPR001878">
    <property type="entry name" value="Znf_CCHC"/>
</dbReference>
<keyword evidence="6" id="KW-0548">Nucleotidyltransferase</keyword>
<feature type="coiled-coil region" evidence="2">
    <location>
        <begin position="432"/>
        <end position="487"/>
    </location>
</feature>
<dbReference type="SUPFAM" id="SSF53098">
    <property type="entry name" value="Ribonuclease H-like"/>
    <property type="match status" value="1"/>
</dbReference>
<dbReference type="SMART" id="SM00343">
    <property type="entry name" value="ZnF_C2HC"/>
    <property type="match status" value="1"/>
</dbReference>
<evidence type="ECO:0000259" key="5">
    <source>
        <dbReference type="PROSITE" id="PS50994"/>
    </source>
</evidence>
<keyword evidence="1" id="KW-0862">Zinc</keyword>
<feature type="compositionally biased region" description="Basic and acidic residues" evidence="3">
    <location>
        <begin position="342"/>
        <end position="360"/>
    </location>
</feature>
<dbReference type="InterPro" id="IPR036875">
    <property type="entry name" value="Znf_CCHC_sf"/>
</dbReference>
<evidence type="ECO:0000256" key="2">
    <source>
        <dbReference type="SAM" id="Coils"/>
    </source>
</evidence>
<dbReference type="InterPro" id="IPR001584">
    <property type="entry name" value="Integrase_cat-core"/>
</dbReference>
<dbReference type="InterPro" id="IPR036397">
    <property type="entry name" value="RNaseH_sf"/>
</dbReference>
<organism evidence="6">
    <name type="scientific">Tanacetum cinerariifolium</name>
    <name type="common">Dalmatian daisy</name>
    <name type="synonym">Chrysanthemum cinerariifolium</name>
    <dbReference type="NCBI Taxonomy" id="118510"/>
    <lineage>
        <taxon>Eukaryota</taxon>
        <taxon>Viridiplantae</taxon>
        <taxon>Streptophyta</taxon>
        <taxon>Embryophyta</taxon>
        <taxon>Tracheophyta</taxon>
        <taxon>Spermatophyta</taxon>
        <taxon>Magnoliopsida</taxon>
        <taxon>eudicotyledons</taxon>
        <taxon>Gunneridae</taxon>
        <taxon>Pentapetalae</taxon>
        <taxon>asterids</taxon>
        <taxon>campanulids</taxon>
        <taxon>Asterales</taxon>
        <taxon>Asteraceae</taxon>
        <taxon>Asteroideae</taxon>
        <taxon>Anthemideae</taxon>
        <taxon>Anthemidinae</taxon>
        <taxon>Tanacetum</taxon>
    </lineage>
</organism>
<dbReference type="Gene3D" id="3.30.420.10">
    <property type="entry name" value="Ribonuclease H-like superfamily/Ribonuclease H"/>
    <property type="match status" value="1"/>
</dbReference>
<evidence type="ECO:0000259" key="4">
    <source>
        <dbReference type="PROSITE" id="PS50158"/>
    </source>
</evidence>
<dbReference type="EMBL" id="BKCJ010003413">
    <property type="protein sequence ID" value="GEU54947.1"/>
    <property type="molecule type" value="Genomic_DNA"/>
</dbReference>
<feature type="domain" description="Integrase catalytic" evidence="5">
    <location>
        <begin position="1"/>
        <end position="66"/>
    </location>
</feature>
<dbReference type="PANTHER" id="PTHR45835">
    <property type="entry name" value="YALI0A06105P"/>
    <property type="match status" value="1"/>
</dbReference>
<evidence type="ECO:0000256" key="3">
    <source>
        <dbReference type="SAM" id="MobiDB-lite"/>
    </source>
</evidence>
<dbReference type="GO" id="GO:0003964">
    <property type="term" value="F:RNA-directed DNA polymerase activity"/>
    <property type="evidence" value="ECO:0007669"/>
    <property type="project" value="UniProtKB-KW"/>
</dbReference>
<dbReference type="PROSITE" id="PS50158">
    <property type="entry name" value="ZF_CCHC"/>
    <property type="match status" value="1"/>
</dbReference>
<proteinExistence type="predicted"/>
<dbReference type="GO" id="GO:0003676">
    <property type="term" value="F:nucleic acid binding"/>
    <property type="evidence" value="ECO:0007669"/>
    <property type="project" value="InterPro"/>
</dbReference>
<dbReference type="GO" id="GO:0008270">
    <property type="term" value="F:zinc ion binding"/>
    <property type="evidence" value="ECO:0007669"/>
    <property type="project" value="UniProtKB-KW"/>
</dbReference>